<dbReference type="PRINTS" id="PR00380">
    <property type="entry name" value="KINESINHEAVY"/>
</dbReference>
<keyword evidence="3" id="KW-0175">Coiled coil</keyword>
<evidence type="ECO:0000256" key="6">
    <source>
        <dbReference type="SAM" id="MobiDB-lite"/>
    </source>
</evidence>
<dbReference type="Pfam" id="PF22600">
    <property type="entry name" value="MTPAP-like_central"/>
    <property type="match status" value="1"/>
</dbReference>
<dbReference type="Pfam" id="PF00225">
    <property type="entry name" value="Kinesin"/>
    <property type="match status" value="1"/>
</dbReference>
<evidence type="ECO:0000313" key="10">
    <source>
        <dbReference type="Proteomes" id="UP000572268"/>
    </source>
</evidence>
<evidence type="ECO:0000256" key="5">
    <source>
        <dbReference type="PROSITE-ProRule" id="PRU00283"/>
    </source>
</evidence>
<feature type="compositionally biased region" description="Basic and acidic residues" evidence="6">
    <location>
        <begin position="452"/>
        <end position="472"/>
    </location>
</feature>
<dbReference type="SMART" id="SM00129">
    <property type="entry name" value="KISc"/>
    <property type="match status" value="1"/>
</dbReference>
<evidence type="ECO:0000256" key="2">
    <source>
        <dbReference type="ARBA" id="ARBA00022840"/>
    </source>
</evidence>
<feature type="region of interest" description="Disordered" evidence="6">
    <location>
        <begin position="1132"/>
        <end position="1174"/>
    </location>
</feature>
<feature type="compositionally biased region" description="Low complexity" evidence="6">
    <location>
        <begin position="9"/>
        <end position="21"/>
    </location>
</feature>
<dbReference type="PROSITE" id="PS00411">
    <property type="entry name" value="KINESIN_MOTOR_1"/>
    <property type="match status" value="1"/>
</dbReference>
<feature type="binding site" evidence="5">
    <location>
        <begin position="645"/>
        <end position="652"/>
    </location>
    <ligand>
        <name>ATP</name>
        <dbReference type="ChEBI" id="CHEBI:30616"/>
    </ligand>
</feature>
<dbReference type="CDD" id="cd05402">
    <property type="entry name" value="NT_PAP_TUTase"/>
    <property type="match status" value="1"/>
</dbReference>
<dbReference type="SUPFAM" id="SSF52540">
    <property type="entry name" value="P-loop containing nucleoside triphosphate hydrolases"/>
    <property type="match status" value="1"/>
</dbReference>
<dbReference type="InterPro" id="IPR054708">
    <property type="entry name" value="MTPAP-like_central"/>
</dbReference>
<dbReference type="PROSITE" id="PS50058">
    <property type="entry name" value="G_PROTEIN_GAMMA"/>
    <property type="match status" value="1"/>
</dbReference>
<protein>
    <submittedName>
        <fullName evidence="9">Uncharacterized protein</fullName>
    </submittedName>
</protein>
<dbReference type="Gene3D" id="1.10.1410.10">
    <property type="match status" value="1"/>
</dbReference>
<dbReference type="Gene3D" id="3.30.460.10">
    <property type="entry name" value="Beta Polymerase, domain 2"/>
    <property type="match status" value="1"/>
</dbReference>
<dbReference type="AlphaFoldDB" id="A0A7J6L3E6"/>
<dbReference type="Proteomes" id="UP000572268">
    <property type="component" value="Unassembled WGS sequence"/>
</dbReference>
<gene>
    <name evidence="9" type="ORF">FOL46_009091</name>
</gene>
<dbReference type="InterPro" id="IPR027417">
    <property type="entry name" value="P-loop_NTPase"/>
</dbReference>
<comment type="similarity">
    <text evidence="5">Belongs to the TRAFAC class myosin-kinesin ATPase superfamily. Kinesin family.</text>
</comment>
<feature type="compositionally biased region" description="Polar residues" evidence="6">
    <location>
        <begin position="473"/>
        <end position="493"/>
    </location>
</feature>
<accession>A0A7J6L3E6</accession>
<feature type="region of interest" description="Disordered" evidence="6">
    <location>
        <begin position="570"/>
        <end position="602"/>
    </location>
</feature>
<feature type="compositionally biased region" description="Basic and acidic residues" evidence="6">
    <location>
        <begin position="41"/>
        <end position="64"/>
    </location>
</feature>
<dbReference type="GO" id="GO:0003777">
    <property type="term" value="F:microtubule motor activity"/>
    <property type="evidence" value="ECO:0007669"/>
    <property type="project" value="InterPro"/>
</dbReference>
<dbReference type="Gene3D" id="3.40.850.10">
    <property type="entry name" value="Kinesin motor domain"/>
    <property type="match status" value="1"/>
</dbReference>
<feature type="domain" description="Kinesin motor" evidence="8">
    <location>
        <begin position="580"/>
        <end position="901"/>
    </location>
</feature>
<dbReference type="GO" id="GO:0008017">
    <property type="term" value="F:microtubule binding"/>
    <property type="evidence" value="ECO:0007669"/>
    <property type="project" value="InterPro"/>
</dbReference>
<keyword evidence="4 5" id="KW-0505">Motor protein</keyword>
<evidence type="ECO:0000259" key="8">
    <source>
        <dbReference type="PROSITE" id="PS50067"/>
    </source>
</evidence>
<proteinExistence type="inferred from homology"/>
<dbReference type="PROSITE" id="PS50067">
    <property type="entry name" value="KINESIN_MOTOR_2"/>
    <property type="match status" value="1"/>
</dbReference>
<feature type="region of interest" description="Disordered" evidence="6">
    <location>
        <begin position="452"/>
        <end position="531"/>
    </location>
</feature>
<feature type="region of interest" description="Disordered" evidence="6">
    <location>
        <begin position="1"/>
        <end position="23"/>
    </location>
</feature>
<feature type="region of interest" description="Disordered" evidence="6">
    <location>
        <begin position="35"/>
        <end position="77"/>
    </location>
</feature>
<evidence type="ECO:0000256" key="1">
    <source>
        <dbReference type="ARBA" id="ARBA00022741"/>
    </source>
</evidence>
<name>A0A7J6L3E6_PEROL</name>
<dbReference type="PANTHER" id="PTHR47968:SF75">
    <property type="entry name" value="CENTROMERE-ASSOCIATED PROTEIN E"/>
    <property type="match status" value="1"/>
</dbReference>
<evidence type="ECO:0000256" key="4">
    <source>
        <dbReference type="ARBA" id="ARBA00023175"/>
    </source>
</evidence>
<dbReference type="SUPFAM" id="SSF81301">
    <property type="entry name" value="Nucleotidyltransferase"/>
    <property type="match status" value="1"/>
</dbReference>
<dbReference type="InterPro" id="IPR015898">
    <property type="entry name" value="G-protein_gamma-like_dom"/>
</dbReference>
<dbReference type="GO" id="GO:0005524">
    <property type="term" value="F:ATP binding"/>
    <property type="evidence" value="ECO:0007669"/>
    <property type="project" value="UniProtKB-UniRule"/>
</dbReference>
<dbReference type="SUPFAM" id="SSF81631">
    <property type="entry name" value="PAP/OAS1 substrate-binding domain"/>
    <property type="match status" value="1"/>
</dbReference>
<dbReference type="InterPro" id="IPR043519">
    <property type="entry name" value="NT_sf"/>
</dbReference>
<dbReference type="PANTHER" id="PTHR47968">
    <property type="entry name" value="CENTROMERE PROTEIN E"/>
    <property type="match status" value="1"/>
</dbReference>
<dbReference type="GO" id="GO:0007186">
    <property type="term" value="P:G protein-coupled receptor signaling pathway"/>
    <property type="evidence" value="ECO:0007669"/>
    <property type="project" value="InterPro"/>
</dbReference>
<reference evidence="9 10" key="1">
    <citation type="submission" date="2020-04" db="EMBL/GenBank/DDBJ databases">
        <title>Perkinsus olseni comparative genomics.</title>
        <authorList>
            <person name="Bogema D.R."/>
        </authorList>
    </citation>
    <scope>NUCLEOTIDE SEQUENCE [LARGE SCALE GENOMIC DNA]</scope>
    <source>
        <strain evidence="9">ATCC PRA-31</strain>
    </source>
</reference>
<sequence length="1174" mass="129979">MSDNEITVEASESSTAAPAAPNDAYEAFIEQFITPEEEEMNKERAGKNKSMRDLLRRPREKKAAAEAGTVGEEGDNFMSISTSSNTVPEAFEGIVASSRPAAAMSQAPPWWPKGGYDPHLPMHLMLHEELVDYTKWVVLNDDEVNAREEFIARINGACKDLWPECELKVFGSFLSGLSLPCGDIDLSLQNVPVGAVEAVRMLSDKLLSQGQLKELELRETARVPIVKLVDVLPPYVEVDVSVHDNSSGEPDSSDTTKFVMREGVNKYPAFKPLMIFLKTYLAARKLNLTFTGGVGSYLAACLVIAFLQQHPTSFGYSHSAEGNESLGHLLVDMLQWLGRDFRCDIYGLSVTNGGRMFSKAERRFDVVNKRNHSNDIICMESPLEPSSDIGNKCFQWRTVRASLFHASMTLCDYVHHWNQNRGRSLIQPMVMGRGSAEVEAIFERYHGEGRDVKISGEKPMSKPVRIELDRSDTSSSLEKQVESIQHYTPATSEPRSRADASRPVHPLRAVPSLPQRQQASAHIPRPLEPAGRMYERASGPRYQRSEPYSVTAASWRTSATSISLPMTEWRGASQRGGQPSPESFPPATPSPIRRTNHQREEPTKYEVTVDHVFNPEPTEEVYAAVFKETVSSLKSGVNGALLAYGQTGSGKTYSMFGSRMNGQRTKGIVHFAAEDIFAFIEADPSIEYLVRMSYLEVYNERVNDLLRPFSPGSRNLPVREDMKGSPGEFYVEGLKEKIVRSSSEIISALERAEDRRRAVASSQFNEISSRSHGMCFIKVESHNPSEDELTRVGVLCIVDLAGSERADDITNRLETCSINKSLFFLRETINRLSSWSLGKSAHPAPHISWRDSKLTQLLVPFLSPLAGARSAILVTLHPGSQRSVIEHSVSSLRFATRAATVAVSAKPMVHYVSEEHSMIAKQREMISTLRAQIEKLKSVSPDRKASPGTGVNYVSDNRDLDAIVLRLHQAATNLKRRQAALVATAEHLLARMGQEGDGEGDSREEEFSHDEGSTCAVCNTRRKLLTAARRTMWRSTPAEKTCGPPKGNDVSQLISAIDFQNSRFDSPSETTADVSDDSGMTVAISETASQTSERLSANRRLEVAVLRQQLREARKEASKAKKEIERLQDQAKAEALLRSPAPAQESPKREHPTGVGAIRVPVLKVGEMPPAESP</sequence>
<organism evidence="9 10">
    <name type="scientific">Perkinsus olseni</name>
    <name type="common">Perkinsus atlanticus</name>
    <dbReference type="NCBI Taxonomy" id="32597"/>
    <lineage>
        <taxon>Eukaryota</taxon>
        <taxon>Sar</taxon>
        <taxon>Alveolata</taxon>
        <taxon>Perkinsozoa</taxon>
        <taxon>Perkinsea</taxon>
        <taxon>Perkinsida</taxon>
        <taxon>Perkinsidae</taxon>
        <taxon>Perkinsus</taxon>
    </lineage>
</organism>
<dbReference type="InterPro" id="IPR036961">
    <property type="entry name" value="Kinesin_motor_dom_sf"/>
</dbReference>
<evidence type="ECO:0000313" key="9">
    <source>
        <dbReference type="EMBL" id="KAF4653602.1"/>
    </source>
</evidence>
<comment type="caution">
    <text evidence="9">The sequence shown here is derived from an EMBL/GenBank/DDBJ whole genome shotgun (WGS) entry which is preliminary data.</text>
</comment>
<keyword evidence="2 5" id="KW-0067">ATP-binding</keyword>
<evidence type="ECO:0000259" key="7">
    <source>
        <dbReference type="PROSITE" id="PS50058"/>
    </source>
</evidence>
<dbReference type="GO" id="GO:0007018">
    <property type="term" value="P:microtubule-based movement"/>
    <property type="evidence" value="ECO:0007669"/>
    <property type="project" value="InterPro"/>
</dbReference>
<dbReference type="InterPro" id="IPR019821">
    <property type="entry name" value="Kinesin_motor_CS"/>
</dbReference>
<evidence type="ECO:0000256" key="3">
    <source>
        <dbReference type="ARBA" id="ARBA00023054"/>
    </source>
</evidence>
<dbReference type="InterPro" id="IPR027640">
    <property type="entry name" value="Kinesin-like_fam"/>
</dbReference>
<feature type="domain" description="G protein gamma" evidence="7">
    <location>
        <begin position="1091"/>
        <end position="1152"/>
    </location>
</feature>
<keyword evidence="1 5" id="KW-0547">Nucleotide-binding</keyword>
<dbReference type="EMBL" id="JABANN010000794">
    <property type="protein sequence ID" value="KAF4653602.1"/>
    <property type="molecule type" value="Genomic_DNA"/>
</dbReference>
<dbReference type="InterPro" id="IPR001752">
    <property type="entry name" value="Kinesin_motor_dom"/>
</dbReference>